<protein>
    <recommendedName>
        <fullName evidence="4">Lipoprotein</fullName>
    </recommendedName>
</protein>
<evidence type="ECO:0000313" key="3">
    <source>
        <dbReference type="Proteomes" id="UP001442494"/>
    </source>
</evidence>
<comment type="caution">
    <text evidence="2">The sequence shown here is derived from an EMBL/GenBank/DDBJ whole genome shotgun (WGS) entry which is preliminary data.</text>
</comment>
<evidence type="ECO:0000256" key="1">
    <source>
        <dbReference type="SAM" id="SignalP"/>
    </source>
</evidence>
<reference evidence="2 3" key="1">
    <citation type="submission" date="2022-04" db="EMBL/GenBank/DDBJ databases">
        <title>Positive selection, recombination, and allopatry shape intraspecific diversity of widespread and dominant cyanobacteria.</title>
        <authorList>
            <person name="Wei J."/>
            <person name="Shu W."/>
            <person name="Hu C."/>
        </authorList>
    </citation>
    <scope>NUCLEOTIDE SEQUENCE [LARGE SCALE GENOMIC DNA]</scope>
    <source>
        <strain evidence="2 3">GB2-A5</strain>
    </source>
</reference>
<keyword evidence="3" id="KW-1185">Reference proteome</keyword>
<feature type="signal peptide" evidence="1">
    <location>
        <begin position="1"/>
        <end position="25"/>
    </location>
</feature>
<proteinExistence type="predicted"/>
<organism evidence="2 3">
    <name type="scientific">Funiculus sociatus GB2-A5</name>
    <dbReference type="NCBI Taxonomy" id="2933946"/>
    <lineage>
        <taxon>Bacteria</taxon>
        <taxon>Bacillati</taxon>
        <taxon>Cyanobacteriota</taxon>
        <taxon>Cyanophyceae</taxon>
        <taxon>Coleofasciculales</taxon>
        <taxon>Coleofasciculaceae</taxon>
        <taxon>Funiculus</taxon>
    </lineage>
</organism>
<dbReference type="RefSeq" id="WP_190423827.1">
    <property type="nucleotide sequence ID" value="NZ_JAMPKK010000019.1"/>
</dbReference>
<name>A0ABV0JNV1_9CYAN</name>
<dbReference type="EMBL" id="JAMPKK010000019">
    <property type="protein sequence ID" value="MEP0864935.1"/>
    <property type="molecule type" value="Genomic_DNA"/>
</dbReference>
<keyword evidence="1" id="KW-0732">Signal</keyword>
<gene>
    <name evidence="2" type="ORF">NDI37_10685</name>
</gene>
<feature type="chain" id="PRO_5047025306" description="Lipoprotein" evidence="1">
    <location>
        <begin position="26"/>
        <end position="202"/>
    </location>
</feature>
<dbReference type="PROSITE" id="PS51257">
    <property type="entry name" value="PROKAR_LIPOPROTEIN"/>
    <property type="match status" value="1"/>
</dbReference>
<dbReference type="Proteomes" id="UP001442494">
    <property type="component" value="Unassembled WGS sequence"/>
</dbReference>
<evidence type="ECO:0008006" key="4">
    <source>
        <dbReference type="Google" id="ProtNLM"/>
    </source>
</evidence>
<sequence length="202" mass="22341">MRRLILPLIGLLVLFTSSCTSERVAATPEQVIRQNNLCPSPTTQAQDFRVLGTRQWSQGVVVLYSAICPSSDRKQAPPQIFGHSVLVRQGSGWEQIGNGSAEFFTDLPQLPPEELVWYAGSNYSNNKGETYALTYGKVLSPEVSAIEITFDNGKILRDEATNGAFVLISPGANHSCQMRVLGKNNKILRRINDVNFVQNNRC</sequence>
<accession>A0ABV0JNV1</accession>
<evidence type="ECO:0000313" key="2">
    <source>
        <dbReference type="EMBL" id="MEP0864935.1"/>
    </source>
</evidence>